<protein>
    <submittedName>
        <fullName evidence="5">6-methylpretetramide 4-monooxygenase</fullName>
        <ecNumber evidence="5">1.14.13.232</ecNumber>
    </submittedName>
</protein>
<dbReference type="Gene3D" id="3.50.50.60">
    <property type="entry name" value="FAD/NAD(P)-binding domain"/>
    <property type="match status" value="1"/>
</dbReference>
<name>A0AAI8XLD2_MYCME</name>
<evidence type="ECO:0000259" key="4">
    <source>
        <dbReference type="Pfam" id="PF01494"/>
    </source>
</evidence>
<dbReference type="SUPFAM" id="SSF51905">
    <property type="entry name" value="FAD/NAD(P)-binding domain"/>
    <property type="match status" value="1"/>
</dbReference>
<dbReference type="InterPro" id="IPR050641">
    <property type="entry name" value="RIFMO-like"/>
</dbReference>
<comment type="cofactor">
    <cofactor evidence="1">
        <name>FAD</name>
        <dbReference type="ChEBI" id="CHEBI:57692"/>
    </cofactor>
</comment>
<dbReference type="EC" id="1.14.13.232" evidence="5"/>
<dbReference type="PANTHER" id="PTHR43004">
    <property type="entry name" value="TRK SYSTEM POTASSIUM UPTAKE PROTEIN"/>
    <property type="match status" value="1"/>
</dbReference>
<dbReference type="AlphaFoldDB" id="A0AAI8XLD2"/>
<keyword evidence="3" id="KW-0274">FAD</keyword>
<keyword evidence="2" id="KW-0285">Flavoprotein</keyword>
<proteinExistence type="predicted"/>
<accession>A0AAI8XLD2</accession>
<evidence type="ECO:0000313" key="6">
    <source>
        <dbReference type="Proteomes" id="UP001241092"/>
    </source>
</evidence>
<dbReference type="InterPro" id="IPR036188">
    <property type="entry name" value="FAD/NAD-bd_sf"/>
</dbReference>
<organism evidence="5 6">
    <name type="scientific">Mycolicibacterium mageritense</name>
    <name type="common">Mycobacterium mageritense</name>
    <dbReference type="NCBI Taxonomy" id="53462"/>
    <lineage>
        <taxon>Bacteria</taxon>
        <taxon>Bacillati</taxon>
        <taxon>Actinomycetota</taxon>
        <taxon>Actinomycetes</taxon>
        <taxon>Mycobacteriales</taxon>
        <taxon>Mycobacteriaceae</taxon>
        <taxon>Mycolicibacterium</taxon>
    </lineage>
</organism>
<feature type="domain" description="FAD-binding" evidence="4">
    <location>
        <begin position="4"/>
        <end position="316"/>
    </location>
</feature>
<evidence type="ECO:0000256" key="3">
    <source>
        <dbReference type="ARBA" id="ARBA00022827"/>
    </source>
</evidence>
<gene>
    <name evidence="5" type="primary">oxyL_1</name>
    <name evidence="5" type="ORF">hbim_00582</name>
</gene>
<dbReference type="GO" id="GO:0071949">
    <property type="term" value="F:FAD binding"/>
    <property type="evidence" value="ECO:0007669"/>
    <property type="project" value="InterPro"/>
</dbReference>
<evidence type="ECO:0000256" key="1">
    <source>
        <dbReference type="ARBA" id="ARBA00001974"/>
    </source>
</evidence>
<dbReference type="PRINTS" id="PR00420">
    <property type="entry name" value="RNGMNOXGNASE"/>
</dbReference>
<dbReference type="Gene3D" id="3.30.70.2450">
    <property type="match status" value="1"/>
</dbReference>
<dbReference type="RefSeq" id="WP_286213393.1">
    <property type="nucleotide sequence ID" value="NZ_AP027452.1"/>
</dbReference>
<dbReference type="InterPro" id="IPR002938">
    <property type="entry name" value="FAD-bd"/>
</dbReference>
<evidence type="ECO:0000256" key="2">
    <source>
        <dbReference type="ARBA" id="ARBA00022630"/>
    </source>
</evidence>
<keyword evidence="5" id="KW-0560">Oxidoreductase</keyword>
<dbReference type="EMBL" id="AP027452">
    <property type="protein sequence ID" value="BDY26667.1"/>
    <property type="molecule type" value="Genomic_DNA"/>
</dbReference>
<dbReference type="Proteomes" id="UP001241092">
    <property type="component" value="Chromosome"/>
</dbReference>
<reference evidence="5" key="1">
    <citation type="submission" date="2023-03" db="EMBL/GenBank/DDBJ databases">
        <title>Draft genome sequence of a Mycolicibacterium mageritense strain H4_3_1 isolated from a hybrid biological-inorganic system reactor.</title>
        <authorList>
            <person name="Feng X."/>
            <person name="Kazama D."/>
            <person name="Sato K."/>
            <person name="Kobayashi H."/>
        </authorList>
    </citation>
    <scope>NUCLEOTIDE SEQUENCE</scope>
    <source>
        <strain evidence="5">H4_3_1</strain>
    </source>
</reference>
<dbReference type="PANTHER" id="PTHR43004:SF19">
    <property type="entry name" value="BINDING MONOOXYGENASE, PUTATIVE (JCVI)-RELATED"/>
    <property type="match status" value="1"/>
</dbReference>
<sequence length="342" mass="36581">MTGEILVVGTGVVGLTMAVELAHRGVDVRIIGPLPAHPAADILALEPTTLEIFARLGISDQLTSRGVRADGVNVFRDGKPVAHLRIDRPTPHPYILIVRRRELEEMLETRLTSLGVIVERDVELVELTQWADEVDTELRHKDLHVEQTTARWVVGCDGASSIVRHEIGLPLAGPAPDEEITIAEVRIAGDVPPDALHWAHGHDRFVGCSPTPDGRHQLALVHRPKQASGGAVTFTELQKALDQFAFPSAAVAEIINARRFPNLRRVAGRQAPGRVFLAGDAAQVHSAFTGFGENNGVHDAFALGGKLSAATSGQVRGGVLGVIGRTSPGTSRRPGRRHGGPA</sequence>
<evidence type="ECO:0000313" key="5">
    <source>
        <dbReference type="EMBL" id="BDY26667.1"/>
    </source>
</evidence>
<dbReference type="Pfam" id="PF01494">
    <property type="entry name" value="FAD_binding_3"/>
    <property type="match status" value="1"/>
</dbReference>
<dbReference type="GO" id="GO:0016709">
    <property type="term" value="F:oxidoreductase activity, acting on paired donors, with incorporation or reduction of molecular oxygen, NAD(P)H as one donor, and incorporation of one atom of oxygen"/>
    <property type="evidence" value="ECO:0007669"/>
    <property type="project" value="UniProtKB-ARBA"/>
</dbReference>